<evidence type="ECO:0000256" key="1">
    <source>
        <dbReference type="ARBA" id="ARBA00022490"/>
    </source>
</evidence>
<dbReference type="GO" id="GO:0008780">
    <property type="term" value="F:acyl-[acyl-carrier-protein]-UDP-N-acetylglucosamine O-acyltransferase activity"/>
    <property type="evidence" value="ECO:0007669"/>
    <property type="project" value="UniProtKB-UniRule"/>
</dbReference>
<dbReference type="InterPro" id="IPR011004">
    <property type="entry name" value="Trimer_LpxA-like_sf"/>
</dbReference>
<dbReference type="RefSeq" id="WP_106772515.1">
    <property type="nucleotide sequence ID" value="NZ_PXYK01000010.1"/>
</dbReference>
<evidence type="ECO:0000256" key="4">
    <source>
        <dbReference type="ARBA" id="ARBA00022679"/>
    </source>
</evidence>
<dbReference type="InterPro" id="IPR018357">
    <property type="entry name" value="Hexapep_transf_CS"/>
</dbReference>
<dbReference type="GO" id="GO:0005737">
    <property type="term" value="C:cytoplasm"/>
    <property type="evidence" value="ECO:0007669"/>
    <property type="project" value="UniProtKB-SubCell"/>
</dbReference>
<dbReference type="InterPro" id="IPR029098">
    <property type="entry name" value="Acetyltransf_C"/>
</dbReference>
<accession>A0A2P7SC49</accession>
<dbReference type="Proteomes" id="UP000241229">
    <property type="component" value="Unassembled WGS sequence"/>
</dbReference>
<dbReference type="PIRSF" id="PIRSF000456">
    <property type="entry name" value="UDP-GlcNAc_acltr"/>
    <property type="match status" value="1"/>
</dbReference>
<keyword evidence="2 8" id="KW-0444">Lipid biosynthesis</keyword>
<dbReference type="Pfam" id="PF00132">
    <property type="entry name" value="Hexapep"/>
    <property type="match status" value="1"/>
</dbReference>
<evidence type="ECO:0000256" key="2">
    <source>
        <dbReference type="ARBA" id="ARBA00022516"/>
    </source>
</evidence>
<dbReference type="InterPro" id="IPR010137">
    <property type="entry name" value="Lipid_A_LpxA"/>
</dbReference>
<evidence type="ECO:0000256" key="3">
    <source>
        <dbReference type="ARBA" id="ARBA00022556"/>
    </source>
</evidence>
<comment type="similarity">
    <text evidence="8">Belongs to the transferase hexapeptide repeat family. LpxA subfamily.</text>
</comment>
<dbReference type="PANTHER" id="PTHR43480:SF1">
    <property type="entry name" value="ACYL-[ACYL-CARRIER-PROTEIN]--UDP-N-ACETYLGLUCOSAMINE O-ACYLTRANSFERASE, MITOCHONDRIAL-RELATED"/>
    <property type="match status" value="1"/>
</dbReference>
<comment type="function">
    <text evidence="8">Involved in the biosynthesis of lipid A, a phosphorylated glycolipid that anchors the lipopolysaccharide to the outer membrane of the cell.</text>
</comment>
<name>A0A2P7SC49_9HYPH</name>
<dbReference type="EMBL" id="PXYK01000010">
    <property type="protein sequence ID" value="PSJ60104.1"/>
    <property type="molecule type" value="Genomic_DNA"/>
</dbReference>
<keyword evidence="1 8" id="KW-0963">Cytoplasm</keyword>
<dbReference type="NCBIfam" id="NF003657">
    <property type="entry name" value="PRK05289.1"/>
    <property type="match status" value="1"/>
</dbReference>
<dbReference type="PANTHER" id="PTHR43480">
    <property type="entry name" value="ACYL-[ACYL-CARRIER-PROTEIN]--UDP-N-ACETYLGLUCOSAMINE O-ACYLTRANSFERASE"/>
    <property type="match status" value="1"/>
</dbReference>
<dbReference type="OrthoDB" id="9807278at2"/>
<dbReference type="CDD" id="cd03351">
    <property type="entry name" value="LbH_UDP-GlcNAc_AT"/>
    <property type="match status" value="1"/>
</dbReference>
<organism evidence="10 11">
    <name type="scientific">Kumtagia ephedrae</name>
    <dbReference type="NCBI Taxonomy" id="2116701"/>
    <lineage>
        <taxon>Bacteria</taxon>
        <taxon>Pseudomonadati</taxon>
        <taxon>Pseudomonadota</taxon>
        <taxon>Alphaproteobacteria</taxon>
        <taxon>Hyphomicrobiales</taxon>
        <taxon>Phyllobacteriaceae</taxon>
        <taxon>Kumtagia</taxon>
    </lineage>
</organism>
<keyword evidence="4 8" id="KW-0808">Transferase</keyword>
<comment type="subunit">
    <text evidence="8">Homotrimer.</text>
</comment>
<proteinExistence type="inferred from homology"/>
<dbReference type="GO" id="GO:0009245">
    <property type="term" value="P:lipid A biosynthetic process"/>
    <property type="evidence" value="ECO:0007669"/>
    <property type="project" value="UniProtKB-UniRule"/>
</dbReference>
<evidence type="ECO:0000313" key="11">
    <source>
        <dbReference type="Proteomes" id="UP000241229"/>
    </source>
</evidence>
<protein>
    <recommendedName>
        <fullName evidence="8">Acyl-[acyl-carrier-protein]--UDP-N-acetylglucosamine O-acyltransferase</fullName>
        <shortName evidence="8">UDP-N-acetylglucosamine acyltransferase</shortName>
        <ecNumber evidence="8">2.3.1.129</ecNumber>
    </recommendedName>
</protein>
<dbReference type="EC" id="2.3.1.129" evidence="8"/>
<keyword evidence="3 8" id="KW-0441">Lipid A biosynthesis</keyword>
<dbReference type="InterPro" id="IPR037157">
    <property type="entry name" value="Acetyltransf_C_sf"/>
</dbReference>
<evidence type="ECO:0000259" key="9">
    <source>
        <dbReference type="Pfam" id="PF13720"/>
    </source>
</evidence>
<evidence type="ECO:0000256" key="8">
    <source>
        <dbReference type="HAMAP-Rule" id="MF_00387"/>
    </source>
</evidence>
<feature type="domain" description="UDP N-acetylglucosamine O-acyltransferase C-terminal" evidence="9">
    <location>
        <begin position="178"/>
        <end position="253"/>
    </location>
</feature>
<dbReference type="GO" id="GO:0016020">
    <property type="term" value="C:membrane"/>
    <property type="evidence" value="ECO:0007669"/>
    <property type="project" value="GOC"/>
</dbReference>
<dbReference type="NCBIfam" id="TIGR01852">
    <property type="entry name" value="lipid_A_lpxA"/>
    <property type="match status" value="1"/>
</dbReference>
<dbReference type="UniPathway" id="UPA00359">
    <property type="reaction ID" value="UER00477"/>
</dbReference>
<dbReference type="HAMAP" id="MF_00387">
    <property type="entry name" value="LpxA"/>
    <property type="match status" value="1"/>
</dbReference>
<dbReference type="Pfam" id="PF13720">
    <property type="entry name" value="Acetyltransf_11"/>
    <property type="match status" value="1"/>
</dbReference>
<keyword evidence="11" id="KW-1185">Reference proteome</keyword>
<keyword evidence="5 8" id="KW-0677">Repeat</keyword>
<keyword evidence="6 8" id="KW-0443">Lipid metabolism</keyword>
<dbReference type="AlphaFoldDB" id="A0A2P7SC49"/>
<comment type="subcellular location">
    <subcellularLocation>
        <location evidence="8">Cytoplasm</location>
    </subcellularLocation>
</comment>
<dbReference type="Gene3D" id="1.20.1180.10">
    <property type="entry name" value="Udp N-acetylglucosamine O-acyltransferase, C-terminal domain"/>
    <property type="match status" value="1"/>
</dbReference>
<sequence>MTETFIHPLAVVEPGAQIGAGAEIGPFCHVGADVVIGDGTKLISHVVVAGATTIGRDCTIHPQAVLGGPPQSTGHKGGRTTLTIGDNCIIREFVSMNTGTDFGRGATTVGNNGHFLAYVHIAHDCSIGNNVTLTNGVTLAGHCEVGDFVGIGGLTAIHQFVRIGNNAFVAGGSMILGDIVPYAMVGGNRAVLRGMNVVGMKRSGVPHAEVLKLRLAYKTLFDRSRTLAENIETAREKFADSPYAMRVVEFMLARGKRQFTLPPLKGAADDDADGQD</sequence>
<gene>
    <name evidence="8" type="primary">lpxA</name>
    <name evidence="10" type="ORF">C7I84_12500</name>
</gene>
<dbReference type="InterPro" id="IPR001451">
    <property type="entry name" value="Hexapep"/>
</dbReference>
<evidence type="ECO:0000256" key="6">
    <source>
        <dbReference type="ARBA" id="ARBA00023098"/>
    </source>
</evidence>
<reference evidence="10 11" key="1">
    <citation type="submission" date="2018-03" db="EMBL/GenBank/DDBJ databases">
        <title>The draft genome of Mesorhizobium sp. 6GN-30.</title>
        <authorList>
            <person name="Liu L."/>
            <person name="Li L."/>
            <person name="Wang T."/>
            <person name="Zhang X."/>
            <person name="Liang L."/>
        </authorList>
    </citation>
    <scope>NUCLEOTIDE SEQUENCE [LARGE SCALE GENOMIC DNA]</scope>
    <source>
        <strain evidence="10 11">6GN30</strain>
    </source>
</reference>
<evidence type="ECO:0000313" key="10">
    <source>
        <dbReference type="EMBL" id="PSJ60104.1"/>
    </source>
</evidence>
<dbReference type="PROSITE" id="PS00101">
    <property type="entry name" value="HEXAPEP_TRANSFERASES"/>
    <property type="match status" value="2"/>
</dbReference>
<evidence type="ECO:0000256" key="7">
    <source>
        <dbReference type="ARBA" id="ARBA00023315"/>
    </source>
</evidence>
<comment type="catalytic activity">
    <reaction evidence="8">
        <text>a (3R)-hydroxyacyl-[ACP] + UDP-N-acetyl-alpha-D-glucosamine = a UDP-3-O-[(3R)-3-hydroxyacyl]-N-acetyl-alpha-D-glucosamine + holo-[ACP]</text>
        <dbReference type="Rhea" id="RHEA:67812"/>
        <dbReference type="Rhea" id="RHEA-COMP:9685"/>
        <dbReference type="Rhea" id="RHEA-COMP:9945"/>
        <dbReference type="ChEBI" id="CHEBI:57705"/>
        <dbReference type="ChEBI" id="CHEBI:64479"/>
        <dbReference type="ChEBI" id="CHEBI:78827"/>
        <dbReference type="ChEBI" id="CHEBI:173225"/>
        <dbReference type="EC" id="2.3.1.129"/>
    </reaction>
</comment>
<keyword evidence="7 8" id="KW-0012">Acyltransferase</keyword>
<dbReference type="SUPFAM" id="SSF51161">
    <property type="entry name" value="Trimeric LpxA-like enzymes"/>
    <property type="match status" value="1"/>
</dbReference>
<comment type="caution">
    <text evidence="10">The sequence shown here is derived from an EMBL/GenBank/DDBJ whole genome shotgun (WGS) entry which is preliminary data.</text>
</comment>
<dbReference type="Gene3D" id="2.160.10.10">
    <property type="entry name" value="Hexapeptide repeat proteins"/>
    <property type="match status" value="1"/>
</dbReference>
<evidence type="ECO:0000256" key="5">
    <source>
        <dbReference type="ARBA" id="ARBA00022737"/>
    </source>
</evidence>
<comment type="pathway">
    <text evidence="8">Glycolipid biosynthesis; lipid IV(A) biosynthesis; lipid IV(A) from (3R)-3-hydroxytetradecanoyl-[acyl-carrier-protein] and UDP-N-acetyl-alpha-D-glucosamine: step 1/6.</text>
</comment>